<proteinExistence type="inferred from homology"/>
<comment type="caution">
    <text evidence="9">The sequence shown here is derived from an EMBL/GenBank/DDBJ whole genome shotgun (WGS) entry which is preliminary data.</text>
</comment>
<dbReference type="InterPro" id="IPR028581">
    <property type="entry name" value="DeoC_typeI"/>
</dbReference>
<comment type="similarity">
    <text evidence="1">Belongs to the DeoC/FbaB aldolase family. DeoC type 1 subfamily.</text>
</comment>
<dbReference type="EMBL" id="JAPDMZ010000052">
    <property type="protein sequence ID" value="KAK0553323.1"/>
    <property type="molecule type" value="Genomic_DNA"/>
</dbReference>
<evidence type="ECO:0000256" key="3">
    <source>
        <dbReference type="ARBA" id="ARBA00022490"/>
    </source>
</evidence>
<dbReference type="GO" id="GO:0009264">
    <property type="term" value="P:deoxyribonucleotide catabolic process"/>
    <property type="evidence" value="ECO:0007669"/>
    <property type="project" value="InterPro"/>
</dbReference>
<sequence>MASAYNDPQLHGLVRTMLKQMPASFINGEDEDKTKDWSTAALLRTIDHTLLTQASPMEIITLCTTAHRAQTATVCVNSNMIPFAVASLQQIYKDASPEQQQQHRVVPIAVVGFPFGASNTAGKVAETIQAIQDGAQEIDMVVAISYLRAGLYSYVLNDISAVVQAARSARPSAAAAAEIPVKVILETANLTTDQIATSSLLACLAGAAFIKTSTGYAQPPLLEGRPLGARVEDVRLMAWVTDYHHQTFLSEAGSAQQKVKVKASGGIGSAAALRQMLNAGANRIGASRTETIAKELISADATGSSSDASAVPAPATAPSSSSSSSDAY</sequence>
<evidence type="ECO:0000256" key="4">
    <source>
        <dbReference type="ARBA" id="ARBA00023239"/>
    </source>
</evidence>
<feature type="region of interest" description="Disordered" evidence="8">
    <location>
        <begin position="300"/>
        <end position="328"/>
    </location>
</feature>
<dbReference type="PANTHER" id="PTHR10889:SF1">
    <property type="entry name" value="DEOXYRIBOSE-PHOSPHATE ALDOLASE"/>
    <property type="match status" value="1"/>
</dbReference>
<comment type="catalytic activity">
    <reaction evidence="7">
        <text>2-deoxy-D-ribose 5-phosphate = D-glyceraldehyde 3-phosphate + acetaldehyde</text>
        <dbReference type="Rhea" id="RHEA:12821"/>
        <dbReference type="ChEBI" id="CHEBI:15343"/>
        <dbReference type="ChEBI" id="CHEBI:59776"/>
        <dbReference type="ChEBI" id="CHEBI:62877"/>
        <dbReference type="EC" id="4.1.2.4"/>
    </reaction>
</comment>
<gene>
    <name evidence="9" type="ORF">OC846_002566</name>
</gene>
<keyword evidence="4" id="KW-0456">Lyase</keyword>
<evidence type="ECO:0000256" key="2">
    <source>
        <dbReference type="ARBA" id="ARBA00012515"/>
    </source>
</evidence>
<dbReference type="InterPro" id="IPR002915">
    <property type="entry name" value="DeoC/FbaB/LacD_aldolase"/>
</dbReference>
<dbReference type="GO" id="GO:0016052">
    <property type="term" value="P:carbohydrate catabolic process"/>
    <property type="evidence" value="ECO:0007669"/>
    <property type="project" value="TreeGrafter"/>
</dbReference>
<evidence type="ECO:0000313" key="9">
    <source>
        <dbReference type="EMBL" id="KAK0553323.1"/>
    </source>
</evidence>
<dbReference type="InterPro" id="IPR011343">
    <property type="entry name" value="DeoC"/>
</dbReference>
<evidence type="ECO:0000313" key="10">
    <source>
        <dbReference type="Proteomes" id="UP001176517"/>
    </source>
</evidence>
<organism evidence="9 10">
    <name type="scientific">Tilletia horrida</name>
    <dbReference type="NCBI Taxonomy" id="155126"/>
    <lineage>
        <taxon>Eukaryota</taxon>
        <taxon>Fungi</taxon>
        <taxon>Dikarya</taxon>
        <taxon>Basidiomycota</taxon>
        <taxon>Ustilaginomycotina</taxon>
        <taxon>Exobasidiomycetes</taxon>
        <taxon>Tilletiales</taxon>
        <taxon>Tilletiaceae</taxon>
        <taxon>Tilletia</taxon>
    </lineage>
</organism>
<keyword evidence="5" id="KW-0704">Schiff base</keyword>
<protein>
    <recommendedName>
        <fullName evidence="2">deoxyribose-phosphate aldolase</fullName>
        <ecNumber evidence="2">4.1.2.4</ecNumber>
    </recommendedName>
    <alternativeName>
        <fullName evidence="6">2-deoxy-D-ribose 5-phosphate aldolase</fullName>
    </alternativeName>
</protein>
<keyword evidence="3" id="KW-0963">Cytoplasm</keyword>
<dbReference type="AlphaFoldDB" id="A0AAN6GTV2"/>
<dbReference type="SMART" id="SM01133">
    <property type="entry name" value="DeoC"/>
    <property type="match status" value="1"/>
</dbReference>
<dbReference type="Pfam" id="PF01791">
    <property type="entry name" value="DeoC"/>
    <property type="match status" value="1"/>
</dbReference>
<dbReference type="InterPro" id="IPR013785">
    <property type="entry name" value="Aldolase_TIM"/>
</dbReference>
<dbReference type="SUPFAM" id="SSF51569">
    <property type="entry name" value="Aldolase"/>
    <property type="match status" value="1"/>
</dbReference>
<accession>A0AAN6GTV2</accession>
<dbReference type="GO" id="GO:0005737">
    <property type="term" value="C:cytoplasm"/>
    <property type="evidence" value="ECO:0007669"/>
    <property type="project" value="InterPro"/>
</dbReference>
<dbReference type="HAMAP" id="MF_00114">
    <property type="entry name" value="DeoC_type1"/>
    <property type="match status" value="1"/>
</dbReference>
<keyword evidence="10" id="KW-1185">Reference proteome</keyword>
<evidence type="ECO:0000256" key="7">
    <source>
        <dbReference type="ARBA" id="ARBA00048791"/>
    </source>
</evidence>
<evidence type="ECO:0000256" key="1">
    <source>
        <dbReference type="ARBA" id="ARBA00010936"/>
    </source>
</evidence>
<dbReference type="NCBIfam" id="TIGR00126">
    <property type="entry name" value="deoC"/>
    <property type="match status" value="1"/>
</dbReference>
<dbReference type="CDD" id="cd00959">
    <property type="entry name" value="DeoC"/>
    <property type="match status" value="1"/>
</dbReference>
<evidence type="ECO:0000256" key="8">
    <source>
        <dbReference type="SAM" id="MobiDB-lite"/>
    </source>
</evidence>
<dbReference type="Proteomes" id="UP001176517">
    <property type="component" value="Unassembled WGS sequence"/>
</dbReference>
<name>A0AAN6GTV2_9BASI</name>
<evidence type="ECO:0000256" key="6">
    <source>
        <dbReference type="ARBA" id="ARBA00032755"/>
    </source>
</evidence>
<dbReference type="GO" id="GO:0004139">
    <property type="term" value="F:deoxyribose-phosphate aldolase activity"/>
    <property type="evidence" value="ECO:0007669"/>
    <property type="project" value="UniProtKB-EC"/>
</dbReference>
<dbReference type="EC" id="4.1.2.4" evidence="2"/>
<dbReference type="Gene3D" id="3.20.20.70">
    <property type="entry name" value="Aldolase class I"/>
    <property type="match status" value="1"/>
</dbReference>
<reference evidence="9" key="1">
    <citation type="journal article" date="2023" name="PhytoFront">
        <title>Draft Genome Resources of Seven Strains of Tilletia horrida, Causal Agent of Kernel Smut of Rice.</title>
        <authorList>
            <person name="Khanal S."/>
            <person name="Antony Babu S."/>
            <person name="Zhou X.G."/>
        </authorList>
    </citation>
    <scope>NUCLEOTIDE SEQUENCE</scope>
    <source>
        <strain evidence="9">TX6</strain>
    </source>
</reference>
<evidence type="ECO:0000256" key="5">
    <source>
        <dbReference type="ARBA" id="ARBA00023270"/>
    </source>
</evidence>
<dbReference type="PANTHER" id="PTHR10889">
    <property type="entry name" value="DEOXYRIBOSE-PHOSPHATE ALDOLASE"/>
    <property type="match status" value="1"/>
</dbReference>